<dbReference type="InterPro" id="IPR034176">
    <property type="entry name" value="Peptidases_S8_13"/>
</dbReference>
<organism evidence="9 10">
    <name type="scientific">Steroidobacter flavus</name>
    <dbReference type="NCBI Taxonomy" id="1842136"/>
    <lineage>
        <taxon>Bacteria</taxon>
        <taxon>Pseudomonadati</taxon>
        <taxon>Pseudomonadota</taxon>
        <taxon>Gammaproteobacteria</taxon>
        <taxon>Steroidobacterales</taxon>
        <taxon>Steroidobacteraceae</taxon>
        <taxon>Steroidobacter</taxon>
    </lineage>
</organism>
<feature type="chain" id="PRO_5046163340" evidence="7">
    <location>
        <begin position="20"/>
        <end position="658"/>
    </location>
</feature>
<gene>
    <name evidence="9" type="ORF">ACFPN2_03125</name>
</gene>
<dbReference type="PROSITE" id="PS00137">
    <property type="entry name" value="SUBTILASE_HIS"/>
    <property type="match status" value="1"/>
</dbReference>
<dbReference type="InterPro" id="IPR050131">
    <property type="entry name" value="Peptidase_S8_subtilisin-like"/>
</dbReference>
<dbReference type="EC" id="3.4.-.-" evidence="9"/>
<dbReference type="InterPro" id="IPR023828">
    <property type="entry name" value="Peptidase_S8_Ser-AS"/>
</dbReference>
<evidence type="ECO:0000259" key="8">
    <source>
        <dbReference type="Pfam" id="PF00082"/>
    </source>
</evidence>
<name>A0ABV8SNI4_9GAMM</name>
<dbReference type="Gene3D" id="2.60.40.10">
    <property type="entry name" value="Immunoglobulins"/>
    <property type="match status" value="1"/>
</dbReference>
<comment type="similarity">
    <text evidence="1 5 6">Belongs to the peptidase S8 family.</text>
</comment>
<feature type="active site" description="Charge relay system" evidence="5">
    <location>
        <position position="163"/>
    </location>
</feature>
<accession>A0ABV8SNI4</accession>
<protein>
    <submittedName>
        <fullName evidence="9">S8 family peptidase</fullName>
        <ecNumber evidence="9">3.4.-.-</ecNumber>
    </submittedName>
</protein>
<evidence type="ECO:0000256" key="6">
    <source>
        <dbReference type="RuleBase" id="RU003355"/>
    </source>
</evidence>
<comment type="caution">
    <text evidence="9">The sequence shown here is derived from an EMBL/GenBank/DDBJ whole genome shotgun (WGS) entry which is preliminary data.</text>
</comment>
<keyword evidence="7" id="KW-0732">Signal</keyword>
<dbReference type="PROSITE" id="PS00138">
    <property type="entry name" value="SUBTILASE_SER"/>
    <property type="match status" value="1"/>
</dbReference>
<evidence type="ECO:0000256" key="2">
    <source>
        <dbReference type="ARBA" id="ARBA00022670"/>
    </source>
</evidence>
<dbReference type="InterPro" id="IPR022398">
    <property type="entry name" value="Peptidase_S8_His-AS"/>
</dbReference>
<keyword evidence="10" id="KW-1185">Reference proteome</keyword>
<evidence type="ECO:0000256" key="5">
    <source>
        <dbReference type="PROSITE-ProRule" id="PRU01240"/>
    </source>
</evidence>
<evidence type="ECO:0000256" key="4">
    <source>
        <dbReference type="ARBA" id="ARBA00022825"/>
    </source>
</evidence>
<dbReference type="Proteomes" id="UP001595904">
    <property type="component" value="Unassembled WGS sequence"/>
</dbReference>
<feature type="active site" description="Charge relay system" evidence="5">
    <location>
        <position position="229"/>
    </location>
</feature>
<proteinExistence type="inferred from homology"/>
<feature type="active site" description="Charge relay system" evidence="5">
    <location>
        <position position="421"/>
    </location>
</feature>
<dbReference type="EMBL" id="JBHSDU010000001">
    <property type="protein sequence ID" value="MFC4308064.1"/>
    <property type="molecule type" value="Genomic_DNA"/>
</dbReference>
<sequence length="658" mass="68367">MKMLAAVVLSAFVALPAFAQSREYQGPRLRAPDATDQIIVRWRNGAQTTLAASPAQRAGKLTASSGLSIQHKRRSSSNTDVYKLDHAMSGTELQAVLDKLNADPDVAFAVADKRRQIQATPSDPLLANQWYFLGVEPAATHTDEAWDVTTDSTGTPAVVAVLDTGVRPDHPDLTNKIILAGYDFISDARVGNDGDGRDADASDPGDWVDAADRATSFFANCTAGNSSWHGTRVSSLIGASSNDGVGMAGAGWGTRILPVRVLGKCGGFDSDIIDGMRWAAGLTVEGAPQNQNPANVINLSLGGDDDCNAAYQSAVDEITGRGTLIVASVGNDGIPPGTPANCSNVLGVGGIRHVGTKIGFSNLGAGTDISAPGGNCVNNGPPFTDAAPCQYAMQVAIDTGEKSPVAPSYTDRVTRPNFGTSFSAPLVAGAAALMHSVNPRLTPDQYTTLLQESATPFPTSSATTNTICRVPTNFVQGGECICTTVTCGAGMLNTKAAVNAARKPFGIVQSTATINPNVAVSISGDTSFAAAPRTVASYQWSVINVTGAAPTIADAAAASTTVQVSGNSRFTLRLRVTDDAGTTDDTDFAMVTATPPETQTAPPSSPIGQSDGGGGSFDWLLLFLGMLPLALPAFRRRKVANGSAGRSHRRRRREHFAE</sequence>
<feature type="domain" description="Peptidase S8/S53" evidence="8">
    <location>
        <begin position="157"/>
        <end position="459"/>
    </location>
</feature>
<reference evidence="10" key="1">
    <citation type="journal article" date="2019" name="Int. J. Syst. Evol. Microbiol.">
        <title>The Global Catalogue of Microorganisms (GCM) 10K type strain sequencing project: providing services to taxonomists for standard genome sequencing and annotation.</title>
        <authorList>
            <consortium name="The Broad Institute Genomics Platform"/>
            <consortium name="The Broad Institute Genome Sequencing Center for Infectious Disease"/>
            <person name="Wu L."/>
            <person name="Ma J."/>
        </authorList>
    </citation>
    <scope>NUCLEOTIDE SEQUENCE [LARGE SCALE GENOMIC DNA]</scope>
    <source>
        <strain evidence="10">CGMCC 1.10759</strain>
    </source>
</reference>
<dbReference type="InterPro" id="IPR036852">
    <property type="entry name" value="Peptidase_S8/S53_dom_sf"/>
</dbReference>
<evidence type="ECO:0000313" key="10">
    <source>
        <dbReference type="Proteomes" id="UP001595904"/>
    </source>
</evidence>
<dbReference type="Pfam" id="PF00082">
    <property type="entry name" value="Peptidase_S8"/>
    <property type="match status" value="1"/>
</dbReference>
<dbReference type="InterPro" id="IPR000209">
    <property type="entry name" value="Peptidase_S8/S53_dom"/>
</dbReference>
<feature type="signal peptide" evidence="7">
    <location>
        <begin position="1"/>
        <end position="19"/>
    </location>
</feature>
<evidence type="ECO:0000313" key="9">
    <source>
        <dbReference type="EMBL" id="MFC4308064.1"/>
    </source>
</evidence>
<dbReference type="InterPro" id="IPR023827">
    <property type="entry name" value="Peptidase_S8_Asp-AS"/>
</dbReference>
<evidence type="ECO:0000256" key="1">
    <source>
        <dbReference type="ARBA" id="ARBA00011073"/>
    </source>
</evidence>
<keyword evidence="4 5" id="KW-0720">Serine protease</keyword>
<dbReference type="InterPro" id="IPR013783">
    <property type="entry name" value="Ig-like_fold"/>
</dbReference>
<evidence type="ECO:0000256" key="7">
    <source>
        <dbReference type="SAM" id="SignalP"/>
    </source>
</evidence>
<dbReference type="PRINTS" id="PR00723">
    <property type="entry name" value="SUBTILISIN"/>
</dbReference>
<dbReference type="PANTHER" id="PTHR43806:SF11">
    <property type="entry name" value="CEREVISIN-RELATED"/>
    <property type="match status" value="1"/>
</dbReference>
<dbReference type="GO" id="GO:0016787">
    <property type="term" value="F:hydrolase activity"/>
    <property type="evidence" value="ECO:0007669"/>
    <property type="project" value="UniProtKB-KW"/>
</dbReference>
<dbReference type="PANTHER" id="PTHR43806">
    <property type="entry name" value="PEPTIDASE S8"/>
    <property type="match status" value="1"/>
</dbReference>
<dbReference type="PROSITE" id="PS00136">
    <property type="entry name" value="SUBTILASE_ASP"/>
    <property type="match status" value="1"/>
</dbReference>
<dbReference type="CDD" id="cd07496">
    <property type="entry name" value="Peptidases_S8_13"/>
    <property type="match status" value="1"/>
</dbReference>
<dbReference type="InterPro" id="IPR015500">
    <property type="entry name" value="Peptidase_S8_subtilisin-rel"/>
</dbReference>
<dbReference type="SUPFAM" id="SSF52743">
    <property type="entry name" value="Subtilisin-like"/>
    <property type="match status" value="1"/>
</dbReference>
<dbReference type="RefSeq" id="WP_380594871.1">
    <property type="nucleotide sequence ID" value="NZ_JBHSDU010000001.1"/>
</dbReference>
<keyword evidence="2 5" id="KW-0645">Protease</keyword>
<dbReference type="Gene3D" id="3.40.50.200">
    <property type="entry name" value="Peptidase S8/S53 domain"/>
    <property type="match status" value="1"/>
</dbReference>
<evidence type="ECO:0000256" key="3">
    <source>
        <dbReference type="ARBA" id="ARBA00022801"/>
    </source>
</evidence>
<dbReference type="PROSITE" id="PS51892">
    <property type="entry name" value="SUBTILASE"/>
    <property type="match status" value="1"/>
</dbReference>
<keyword evidence="3 5" id="KW-0378">Hydrolase</keyword>